<keyword evidence="5" id="KW-0472">Membrane</keyword>
<evidence type="ECO:0000313" key="8">
    <source>
        <dbReference type="Proteomes" id="UP000775213"/>
    </source>
</evidence>
<evidence type="ECO:0000256" key="1">
    <source>
        <dbReference type="ARBA" id="ARBA00004141"/>
    </source>
</evidence>
<dbReference type="Proteomes" id="UP000775213">
    <property type="component" value="Unassembled WGS sequence"/>
</dbReference>
<protein>
    <recommendedName>
        <fullName evidence="6">ResB-like domain-containing protein</fullName>
    </recommendedName>
</protein>
<dbReference type="PANTHER" id="PTHR31566:SF0">
    <property type="entry name" value="CYTOCHROME C BIOGENESIS PROTEIN CCS1, CHLOROPLASTIC"/>
    <property type="match status" value="1"/>
</dbReference>
<proteinExistence type="predicted"/>
<evidence type="ECO:0000256" key="3">
    <source>
        <dbReference type="ARBA" id="ARBA00022748"/>
    </source>
</evidence>
<gene>
    <name evidence="7" type="ORF">IEQ34_025272</name>
</gene>
<dbReference type="EMBL" id="JAGFBR010000339">
    <property type="protein sequence ID" value="KAH0445892.1"/>
    <property type="molecule type" value="Genomic_DNA"/>
</dbReference>
<keyword evidence="8" id="KW-1185">Reference proteome</keyword>
<dbReference type="GO" id="GO:0016020">
    <property type="term" value="C:membrane"/>
    <property type="evidence" value="ECO:0007669"/>
    <property type="project" value="UniProtKB-SubCell"/>
</dbReference>
<dbReference type="InterPro" id="IPR023494">
    <property type="entry name" value="Cyt_c_bgen_Ccs1/CcsB/ResB"/>
</dbReference>
<comment type="subcellular location">
    <subcellularLocation>
        <location evidence="1">Membrane</location>
        <topology evidence="1">Multi-pass membrane protein</topology>
    </subcellularLocation>
</comment>
<evidence type="ECO:0000256" key="2">
    <source>
        <dbReference type="ARBA" id="ARBA00022692"/>
    </source>
</evidence>
<keyword evidence="3" id="KW-0201">Cytochrome c-type biogenesis</keyword>
<comment type="caution">
    <text evidence="7">The sequence shown here is derived from an EMBL/GenBank/DDBJ whole genome shotgun (WGS) entry which is preliminary data.</text>
</comment>
<organism evidence="7 8">
    <name type="scientific">Dendrobium chrysotoxum</name>
    <name type="common">Orchid</name>
    <dbReference type="NCBI Taxonomy" id="161865"/>
    <lineage>
        <taxon>Eukaryota</taxon>
        <taxon>Viridiplantae</taxon>
        <taxon>Streptophyta</taxon>
        <taxon>Embryophyta</taxon>
        <taxon>Tracheophyta</taxon>
        <taxon>Spermatophyta</taxon>
        <taxon>Magnoliopsida</taxon>
        <taxon>Liliopsida</taxon>
        <taxon>Asparagales</taxon>
        <taxon>Orchidaceae</taxon>
        <taxon>Epidendroideae</taxon>
        <taxon>Malaxideae</taxon>
        <taxon>Dendrobiinae</taxon>
        <taxon>Dendrobium</taxon>
    </lineage>
</organism>
<dbReference type="PANTHER" id="PTHR31566">
    <property type="entry name" value="CYTOCHROME C BIOGENESIS PROTEIN CCS1, CHLOROPLASTIC"/>
    <property type="match status" value="1"/>
</dbReference>
<dbReference type="GO" id="GO:0017004">
    <property type="term" value="P:cytochrome complex assembly"/>
    <property type="evidence" value="ECO:0007669"/>
    <property type="project" value="UniProtKB-KW"/>
</dbReference>
<evidence type="ECO:0000259" key="6">
    <source>
        <dbReference type="Pfam" id="PF05140"/>
    </source>
</evidence>
<name>A0AAV7FR97_DENCH</name>
<reference evidence="7 8" key="1">
    <citation type="journal article" date="2021" name="Hortic Res">
        <title>Chromosome-scale assembly of the Dendrobium chrysotoxum genome enhances the understanding of orchid evolution.</title>
        <authorList>
            <person name="Zhang Y."/>
            <person name="Zhang G.Q."/>
            <person name="Zhang D."/>
            <person name="Liu X.D."/>
            <person name="Xu X.Y."/>
            <person name="Sun W.H."/>
            <person name="Yu X."/>
            <person name="Zhu X."/>
            <person name="Wang Z.W."/>
            <person name="Zhao X."/>
            <person name="Zhong W.Y."/>
            <person name="Chen H."/>
            <person name="Yin W.L."/>
            <person name="Huang T."/>
            <person name="Niu S.C."/>
            <person name="Liu Z.J."/>
        </authorList>
    </citation>
    <scope>NUCLEOTIDE SEQUENCE [LARGE SCALE GENOMIC DNA]</scope>
    <source>
        <strain evidence="7">Lindl</strain>
    </source>
</reference>
<sequence length="647" mass="71834">MPFGTRSIHVTPAGSIRSKNKDISRLLDSVKAVQRHSSRCRRSPLGLICQSQQNWEPQSVGSSGPQQLRITSRRILKQLSSLKLAIVELALIAALSAVGTVIKQNEASEYYLQAYPGLEIHRSKTIPRLCAEGAGIFDYRLIWALQWDHIYTANYFIILLALLAASLAACTTTRQWPMVKVARRWRLAGTIERLAGMGSVENSFTLPDARIRDFGGLLRDKGYSIFLKEGSMYAFKGMAEDLHQLESMQACSLSWLYLCNFKFVKTAQSLFLGGGLQILSTVKLNSVSIAGLTGLDSLQCHNEFIWGSIGSVMVPEDGDFIITQALQGRSFLANPSKELKTTQLHVDNFEIEFRDDGSVGQYKSTISLTNTDSGRLLQEKTISVNDPLRYKGMTAYQTDWSIAAISLTVRNLETPNAPIQSLKLPVANLEGQEGITGKLWATFLPSQAQTSDEANPKGISLALRDVQTIAIYDSKGEFVGIRRPESGKPFRQFFNHVDELELIFTDVIGSTGLELKVDPGIPYVYAGFGGRSSINNGHIRKFNFLKGVTMSFSKIYAFLFSNPDQDVPFCSIHEMQKDQKNHTQVSQSELIVGMMITTALSYLSHSQIWALQQGSSLHVSGKTNRAKNEFEQELANLTELVPDHVQE</sequence>
<dbReference type="AlphaFoldDB" id="A0AAV7FR97"/>
<dbReference type="InterPro" id="IPR007816">
    <property type="entry name" value="ResB-like_domain"/>
</dbReference>
<dbReference type="Pfam" id="PF05140">
    <property type="entry name" value="ResB"/>
    <property type="match status" value="1"/>
</dbReference>
<evidence type="ECO:0000256" key="5">
    <source>
        <dbReference type="ARBA" id="ARBA00023136"/>
    </source>
</evidence>
<keyword evidence="2" id="KW-0812">Transmembrane</keyword>
<evidence type="ECO:0000313" key="7">
    <source>
        <dbReference type="EMBL" id="KAH0445892.1"/>
    </source>
</evidence>
<feature type="domain" description="ResB-like" evidence="6">
    <location>
        <begin position="82"/>
        <end position="425"/>
    </location>
</feature>
<keyword evidence="4" id="KW-1133">Transmembrane helix</keyword>
<evidence type="ECO:0000256" key="4">
    <source>
        <dbReference type="ARBA" id="ARBA00022989"/>
    </source>
</evidence>
<accession>A0AAV7FR97</accession>